<evidence type="ECO:0000313" key="3">
    <source>
        <dbReference type="Proteomes" id="UP000014760"/>
    </source>
</evidence>
<organism evidence="1">
    <name type="scientific">Capitella teleta</name>
    <name type="common">Polychaete worm</name>
    <dbReference type="NCBI Taxonomy" id="283909"/>
    <lineage>
        <taxon>Eukaryota</taxon>
        <taxon>Metazoa</taxon>
        <taxon>Spiralia</taxon>
        <taxon>Lophotrochozoa</taxon>
        <taxon>Annelida</taxon>
        <taxon>Polychaeta</taxon>
        <taxon>Sedentaria</taxon>
        <taxon>Scolecida</taxon>
        <taxon>Capitellidae</taxon>
        <taxon>Capitella</taxon>
    </lineage>
</organism>
<dbReference type="AlphaFoldDB" id="R7TD31"/>
<protein>
    <submittedName>
        <fullName evidence="1 2">Uncharacterized protein</fullName>
    </submittedName>
</protein>
<dbReference type="PANTHER" id="PTHR45737">
    <property type="entry name" value="VON WILLEBRAND FACTOR A DOMAIN-CONTAINING PROTEIN 5A"/>
    <property type="match status" value="1"/>
</dbReference>
<reference evidence="1 3" key="2">
    <citation type="journal article" date="2013" name="Nature">
        <title>Insights into bilaterian evolution from three spiralian genomes.</title>
        <authorList>
            <person name="Simakov O."/>
            <person name="Marletaz F."/>
            <person name="Cho S.J."/>
            <person name="Edsinger-Gonzales E."/>
            <person name="Havlak P."/>
            <person name="Hellsten U."/>
            <person name="Kuo D.H."/>
            <person name="Larsson T."/>
            <person name="Lv J."/>
            <person name="Arendt D."/>
            <person name="Savage R."/>
            <person name="Osoegawa K."/>
            <person name="de Jong P."/>
            <person name="Grimwood J."/>
            <person name="Chapman J.A."/>
            <person name="Shapiro H."/>
            <person name="Aerts A."/>
            <person name="Otillar R.P."/>
            <person name="Terry A.Y."/>
            <person name="Boore J.L."/>
            <person name="Grigoriev I.V."/>
            <person name="Lindberg D.R."/>
            <person name="Seaver E.C."/>
            <person name="Weisblat D.A."/>
            <person name="Putnam N.H."/>
            <person name="Rokhsar D.S."/>
        </authorList>
    </citation>
    <scope>NUCLEOTIDE SEQUENCE</scope>
    <source>
        <strain evidence="1 3">I ESC-2004</strain>
    </source>
</reference>
<reference evidence="3" key="1">
    <citation type="submission" date="2012-12" db="EMBL/GenBank/DDBJ databases">
        <authorList>
            <person name="Hellsten U."/>
            <person name="Grimwood J."/>
            <person name="Chapman J.A."/>
            <person name="Shapiro H."/>
            <person name="Aerts A."/>
            <person name="Otillar R.P."/>
            <person name="Terry A.Y."/>
            <person name="Boore J.L."/>
            <person name="Simakov O."/>
            <person name="Marletaz F."/>
            <person name="Cho S.-J."/>
            <person name="Edsinger-Gonzales E."/>
            <person name="Havlak P."/>
            <person name="Kuo D.-H."/>
            <person name="Larsson T."/>
            <person name="Lv J."/>
            <person name="Arendt D."/>
            <person name="Savage R."/>
            <person name="Osoegawa K."/>
            <person name="de Jong P."/>
            <person name="Lindberg D.R."/>
            <person name="Seaver E.C."/>
            <person name="Weisblat D.A."/>
            <person name="Putnam N.H."/>
            <person name="Grigoriev I.V."/>
            <person name="Rokhsar D.S."/>
        </authorList>
    </citation>
    <scope>NUCLEOTIDE SEQUENCE</scope>
    <source>
        <strain evidence="3">I ESC-2004</strain>
    </source>
</reference>
<dbReference type="Proteomes" id="UP000014760">
    <property type="component" value="Unassembled WGS sequence"/>
</dbReference>
<dbReference type="OMA" id="VAPDIWA"/>
<dbReference type="PANTHER" id="PTHR45737:SF6">
    <property type="entry name" value="VON WILLEBRAND FACTOR A DOMAIN-CONTAINING PROTEIN 5A"/>
    <property type="match status" value="1"/>
</dbReference>
<dbReference type="OrthoDB" id="1729737at2759"/>
<name>R7TD31_CAPTE</name>
<accession>R7TD31</accession>
<dbReference type="EMBL" id="KB311579">
    <property type="protein sequence ID" value="ELT88976.1"/>
    <property type="molecule type" value="Genomic_DNA"/>
</dbReference>
<sequence>MAFGACNKSLGAVFGRDQGPPQYFGFSGDGAAPERFLVPTPSCACSPPEFCVQPEMNRCLKLGDTSFNSNRDAASQVSCLDLVALQVFTGAWILNEALASQLGCSLAECNPPQGAESSVWATILALLVLNTKYAENKTEWEMIERKAEGWLQAQNVPQLQDLREKAKSVLKV</sequence>
<dbReference type="EnsemblMetazoa" id="CapteT219884">
    <property type="protein sequence ID" value="CapteP219884"/>
    <property type="gene ID" value="CapteG219884"/>
</dbReference>
<evidence type="ECO:0000313" key="2">
    <source>
        <dbReference type="EnsemblMetazoa" id="CapteP219884"/>
    </source>
</evidence>
<evidence type="ECO:0000313" key="1">
    <source>
        <dbReference type="EMBL" id="ELT88976.1"/>
    </source>
</evidence>
<reference evidence="2" key="3">
    <citation type="submission" date="2015-06" db="UniProtKB">
        <authorList>
            <consortium name="EnsemblMetazoa"/>
        </authorList>
    </citation>
    <scope>IDENTIFICATION</scope>
</reference>
<proteinExistence type="predicted"/>
<gene>
    <name evidence="1" type="ORF">CAPTEDRAFT_219884</name>
</gene>
<keyword evidence="3" id="KW-1185">Reference proteome</keyword>
<dbReference type="HOGENOM" id="CLU_1556748_0_0_1"/>
<dbReference type="EMBL" id="AMQN01015085">
    <property type="status" value="NOT_ANNOTATED_CDS"/>
    <property type="molecule type" value="Genomic_DNA"/>
</dbReference>